<evidence type="ECO:0000313" key="4">
    <source>
        <dbReference type="Proteomes" id="UP001283361"/>
    </source>
</evidence>
<dbReference type="AlphaFoldDB" id="A0AAE1E1V6"/>
<feature type="chain" id="PRO_5042211372" evidence="2">
    <location>
        <begin position="21"/>
        <end position="123"/>
    </location>
</feature>
<keyword evidence="4" id="KW-1185">Reference proteome</keyword>
<keyword evidence="2" id="KW-0732">Signal</keyword>
<dbReference type="Proteomes" id="UP001283361">
    <property type="component" value="Unassembled WGS sequence"/>
</dbReference>
<accession>A0AAE1E1V6</accession>
<proteinExistence type="predicted"/>
<name>A0AAE1E1V6_9GAST</name>
<evidence type="ECO:0000313" key="3">
    <source>
        <dbReference type="EMBL" id="KAK3791279.1"/>
    </source>
</evidence>
<evidence type="ECO:0000256" key="2">
    <source>
        <dbReference type="SAM" id="SignalP"/>
    </source>
</evidence>
<protein>
    <submittedName>
        <fullName evidence="3">Uncharacterized protein</fullName>
    </submittedName>
</protein>
<feature type="region of interest" description="Disordered" evidence="1">
    <location>
        <begin position="47"/>
        <end position="123"/>
    </location>
</feature>
<feature type="compositionally biased region" description="Low complexity" evidence="1">
    <location>
        <begin position="82"/>
        <end position="111"/>
    </location>
</feature>
<sequence length="123" mass="12641">MAKLLLVAVLLAVAVELSYQALRNPFIDDFLPPYPVRPIGPRFPTRPVGPFLPLGPRSPGRPGILVSKRDGDTKVDVDVKTGPKGTSGTVSGTHTTSGGTTVKGHVSTGPSGTSGGVKISIQG</sequence>
<evidence type="ECO:0000256" key="1">
    <source>
        <dbReference type="SAM" id="MobiDB-lite"/>
    </source>
</evidence>
<organism evidence="3 4">
    <name type="scientific">Elysia crispata</name>
    <name type="common">lettuce slug</name>
    <dbReference type="NCBI Taxonomy" id="231223"/>
    <lineage>
        <taxon>Eukaryota</taxon>
        <taxon>Metazoa</taxon>
        <taxon>Spiralia</taxon>
        <taxon>Lophotrochozoa</taxon>
        <taxon>Mollusca</taxon>
        <taxon>Gastropoda</taxon>
        <taxon>Heterobranchia</taxon>
        <taxon>Euthyneura</taxon>
        <taxon>Panpulmonata</taxon>
        <taxon>Sacoglossa</taxon>
        <taxon>Placobranchoidea</taxon>
        <taxon>Plakobranchidae</taxon>
        <taxon>Elysia</taxon>
    </lineage>
</organism>
<reference evidence="3" key="1">
    <citation type="journal article" date="2023" name="G3 (Bethesda)">
        <title>A reference genome for the long-term kleptoplast-retaining sea slug Elysia crispata morphotype clarki.</title>
        <authorList>
            <person name="Eastman K.E."/>
            <person name="Pendleton A.L."/>
            <person name="Shaikh M.A."/>
            <person name="Suttiyut T."/>
            <person name="Ogas R."/>
            <person name="Tomko P."/>
            <person name="Gavelis G."/>
            <person name="Widhalm J.R."/>
            <person name="Wisecaver J.H."/>
        </authorList>
    </citation>
    <scope>NUCLEOTIDE SEQUENCE</scope>
    <source>
        <strain evidence="3">ECLA1</strain>
    </source>
</reference>
<gene>
    <name evidence="3" type="ORF">RRG08_053118</name>
</gene>
<feature type="compositionally biased region" description="Low complexity" evidence="1">
    <location>
        <begin position="49"/>
        <end position="63"/>
    </location>
</feature>
<feature type="compositionally biased region" description="Basic and acidic residues" evidence="1">
    <location>
        <begin position="67"/>
        <end position="81"/>
    </location>
</feature>
<feature type="signal peptide" evidence="2">
    <location>
        <begin position="1"/>
        <end position="20"/>
    </location>
</feature>
<comment type="caution">
    <text evidence="3">The sequence shown here is derived from an EMBL/GenBank/DDBJ whole genome shotgun (WGS) entry which is preliminary data.</text>
</comment>
<dbReference type="EMBL" id="JAWDGP010001474">
    <property type="protein sequence ID" value="KAK3791279.1"/>
    <property type="molecule type" value="Genomic_DNA"/>
</dbReference>